<feature type="transmembrane region" description="Helical" evidence="1">
    <location>
        <begin position="87"/>
        <end position="109"/>
    </location>
</feature>
<dbReference type="Proteomes" id="UP001172082">
    <property type="component" value="Unassembled WGS sequence"/>
</dbReference>
<dbReference type="InterPro" id="IPR006860">
    <property type="entry name" value="FecR"/>
</dbReference>
<dbReference type="EMBL" id="JAUJEA010000011">
    <property type="protein sequence ID" value="MDN5204345.1"/>
    <property type="molecule type" value="Genomic_DNA"/>
</dbReference>
<accession>A0ABT8KY56</accession>
<evidence type="ECO:0000313" key="4">
    <source>
        <dbReference type="EMBL" id="MDN5204345.1"/>
    </source>
</evidence>
<name>A0ABT8KY56_9BACT</name>
<dbReference type="Gene3D" id="3.55.50.30">
    <property type="match status" value="1"/>
</dbReference>
<comment type="caution">
    <text evidence="4">The sequence shown here is derived from an EMBL/GenBank/DDBJ whole genome shotgun (WGS) entry which is preliminary data.</text>
</comment>
<evidence type="ECO:0000256" key="1">
    <source>
        <dbReference type="SAM" id="Phobius"/>
    </source>
</evidence>
<dbReference type="Gene3D" id="2.60.120.1440">
    <property type="match status" value="1"/>
</dbReference>
<dbReference type="Pfam" id="PF16344">
    <property type="entry name" value="FecR_C"/>
    <property type="match status" value="1"/>
</dbReference>
<feature type="domain" description="Protein FecR C-terminal" evidence="3">
    <location>
        <begin position="265"/>
        <end position="333"/>
    </location>
</feature>
<dbReference type="PIRSF" id="PIRSF018266">
    <property type="entry name" value="FecR"/>
    <property type="match status" value="1"/>
</dbReference>
<proteinExistence type="predicted"/>
<sequence>MNEENILLLTKYLNNECTRQELIEVANLLTDPSNQGEVSGLLEQASRKFHGYYKTTPEHQKKSWSKIHSEISRPGDTANKNFRPKQIWLKIAASLILLLGVGLLIRLSLDSVQNPVKELAVQQKTARNELGKKSRLTLPDGTVVIMNSGTIISYPEKFSDDIRSVSLKGEAYFDVKEDSSHPFVVNVQGIKTKVLGTTFNIRAYDYNNNIKVSLTSGKIAMQLPDDSTHLILRPGQEMIYDLGASTYEVNEFDSEQVLGWQEGILYFNEASEKQAINMLEHWYDVDIEIVNSTSNEWKNLTAKYNNEPLENVLISLGYTLSFNYEIDGRNIKIIYK</sequence>
<protein>
    <submittedName>
        <fullName evidence="4">FecR domain-containing protein</fullName>
    </submittedName>
</protein>
<dbReference type="Pfam" id="PF04773">
    <property type="entry name" value="FecR"/>
    <property type="match status" value="1"/>
</dbReference>
<evidence type="ECO:0000259" key="2">
    <source>
        <dbReference type="Pfam" id="PF04773"/>
    </source>
</evidence>
<evidence type="ECO:0000259" key="3">
    <source>
        <dbReference type="Pfam" id="PF16344"/>
    </source>
</evidence>
<dbReference type="RefSeq" id="WP_346754369.1">
    <property type="nucleotide sequence ID" value="NZ_JAUJEA010000011.1"/>
</dbReference>
<dbReference type="PANTHER" id="PTHR30273">
    <property type="entry name" value="PERIPLASMIC SIGNAL SENSOR AND SIGMA FACTOR ACTIVATOR FECR-RELATED"/>
    <property type="match status" value="1"/>
</dbReference>
<reference evidence="4" key="1">
    <citation type="submission" date="2023-06" db="EMBL/GenBank/DDBJ databases">
        <title>Genomic of Parafulvivirga corallium.</title>
        <authorList>
            <person name="Wang G."/>
        </authorList>
    </citation>
    <scope>NUCLEOTIDE SEQUENCE</scope>
    <source>
        <strain evidence="4">BMA10</strain>
    </source>
</reference>
<dbReference type="InterPro" id="IPR032508">
    <property type="entry name" value="FecR_C"/>
</dbReference>
<keyword evidence="5" id="KW-1185">Reference proteome</keyword>
<keyword evidence="1" id="KW-1133">Transmembrane helix</keyword>
<keyword evidence="1" id="KW-0812">Transmembrane</keyword>
<feature type="domain" description="FecR protein" evidence="2">
    <location>
        <begin position="131"/>
        <end position="219"/>
    </location>
</feature>
<keyword evidence="1" id="KW-0472">Membrane</keyword>
<organism evidence="4 5">
    <name type="scientific">Splendidivirga corallicola</name>
    <dbReference type="NCBI Taxonomy" id="3051826"/>
    <lineage>
        <taxon>Bacteria</taxon>
        <taxon>Pseudomonadati</taxon>
        <taxon>Bacteroidota</taxon>
        <taxon>Cytophagia</taxon>
        <taxon>Cytophagales</taxon>
        <taxon>Splendidivirgaceae</taxon>
        <taxon>Splendidivirga</taxon>
    </lineage>
</organism>
<dbReference type="PANTHER" id="PTHR30273:SF2">
    <property type="entry name" value="PROTEIN FECR"/>
    <property type="match status" value="1"/>
</dbReference>
<dbReference type="InterPro" id="IPR012373">
    <property type="entry name" value="Ferrdict_sens_TM"/>
</dbReference>
<evidence type="ECO:0000313" key="5">
    <source>
        <dbReference type="Proteomes" id="UP001172082"/>
    </source>
</evidence>
<gene>
    <name evidence="4" type="ORF">QQ008_23335</name>
</gene>